<sequence length="452" mass="49712">MIRLVHAGDSLTVEIESEIYDVSQQIQESVKWWEESAVSDGRLQATLHLQSIKRNDISGSVHLVWSNSYSETVSIDSVVLVGTDQLSNRIIGRIGSPFVERPASATTLAEVHTRLTNYSFLELSDIPSYGRYGDESIALVIPVRSRFNNSFSGIVGYRPDGDRKGRITGDLSIRLGNLFGSATTTELNWNSKDERSQDLVFKEVIPFLGPFDSGAQFGFSQSLQDGLFLRRQADVALTSVFSRFGTLSAGISKVATTATDLGVESGIEGYSTRSITLRQELDRRNHSYLSTSGFSLDSRMDIGDLRSEDNKSKLLAMVSAKGELVKPLTGPWSGSLTTSVGRSAIVGGGLVPEGEKFRYGGAATLRGYQEKIFRSDWMVIQQFELRYQLGNTVRLYSFLDGAQHSFPERPLAVGIGLRQTTALGLLTVEYAVNKESRPSEGKIHIRISGEIK</sequence>
<dbReference type="Gene3D" id="2.40.160.50">
    <property type="entry name" value="membrane protein fhac: a member of the omp85/tpsb transporter family"/>
    <property type="match status" value="1"/>
</dbReference>
<reference evidence="4" key="1">
    <citation type="submission" date="2018-05" db="EMBL/GenBank/DDBJ databases">
        <authorList>
            <person name="Lanie J.A."/>
            <person name="Ng W.-L."/>
            <person name="Kazmierczak K.M."/>
            <person name="Andrzejewski T.M."/>
            <person name="Davidsen T.M."/>
            <person name="Wayne K.J."/>
            <person name="Tettelin H."/>
            <person name="Glass J.I."/>
            <person name="Rusch D."/>
            <person name="Podicherti R."/>
            <person name="Tsui H.-C.T."/>
            <person name="Winkler M.E."/>
        </authorList>
    </citation>
    <scope>NUCLEOTIDE SEQUENCE</scope>
</reference>
<dbReference type="EMBL" id="UINC01001507">
    <property type="protein sequence ID" value="SUZ82447.1"/>
    <property type="molecule type" value="Genomic_DNA"/>
</dbReference>
<proteinExistence type="predicted"/>
<evidence type="ECO:0000256" key="1">
    <source>
        <dbReference type="ARBA" id="ARBA00004370"/>
    </source>
</evidence>
<organism evidence="4">
    <name type="scientific">marine metagenome</name>
    <dbReference type="NCBI Taxonomy" id="408172"/>
    <lineage>
        <taxon>unclassified sequences</taxon>
        <taxon>metagenomes</taxon>
        <taxon>ecological metagenomes</taxon>
    </lineage>
</organism>
<dbReference type="InterPro" id="IPR000184">
    <property type="entry name" value="Bac_surfAg_D15"/>
</dbReference>
<evidence type="ECO:0000256" key="2">
    <source>
        <dbReference type="ARBA" id="ARBA00023136"/>
    </source>
</evidence>
<evidence type="ECO:0000313" key="4">
    <source>
        <dbReference type="EMBL" id="SUZ82447.1"/>
    </source>
</evidence>
<comment type="subcellular location">
    <subcellularLocation>
        <location evidence="1">Membrane</location>
    </subcellularLocation>
</comment>
<dbReference type="Pfam" id="PF01103">
    <property type="entry name" value="Omp85"/>
    <property type="match status" value="1"/>
</dbReference>
<evidence type="ECO:0000259" key="3">
    <source>
        <dbReference type="Pfam" id="PF01103"/>
    </source>
</evidence>
<protein>
    <recommendedName>
        <fullName evidence="3">Bacterial surface antigen (D15) domain-containing protein</fullName>
    </recommendedName>
</protein>
<gene>
    <name evidence="4" type="ORF">METZ01_LOCUS35301</name>
</gene>
<dbReference type="GO" id="GO:0019867">
    <property type="term" value="C:outer membrane"/>
    <property type="evidence" value="ECO:0007669"/>
    <property type="project" value="InterPro"/>
</dbReference>
<keyword evidence="2" id="KW-0472">Membrane</keyword>
<name>A0A381QXM5_9ZZZZ</name>
<feature type="domain" description="Bacterial surface antigen (D15)" evidence="3">
    <location>
        <begin position="270"/>
        <end position="448"/>
    </location>
</feature>
<accession>A0A381QXM5</accession>
<dbReference type="AlphaFoldDB" id="A0A381QXM5"/>